<protein>
    <submittedName>
        <fullName evidence="1">Uncharacterized protein</fullName>
    </submittedName>
</protein>
<dbReference type="Proteomes" id="UP000283458">
    <property type="component" value="Unassembled WGS sequence"/>
</dbReference>
<accession>A0A418VXB1</accession>
<dbReference type="AlphaFoldDB" id="A0A418VXB1"/>
<organism evidence="1 2">
    <name type="scientific">Azospirillum cavernae</name>
    <dbReference type="NCBI Taxonomy" id="2320860"/>
    <lineage>
        <taxon>Bacteria</taxon>
        <taxon>Pseudomonadati</taxon>
        <taxon>Pseudomonadota</taxon>
        <taxon>Alphaproteobacteria</taxon>
        <taxon>Rhodospirillales</taxon>
        <taxon>Azospirillaceae</taxon>
        <taxon>Azospirillum</taxon>
    </lineage>
</organism>
<evidence type="ECO:0000313" key="1">
    <source>
        <dbReference type="EMBL" id="RJF81807.1"/>
    </source>
</evidence>
<dbReference type="EMBL" id="QYUL01000002">
    <property type="protein sequence ID" value="RJF81807.1"/>
    <property type="molecule type" value="Genomic_DNA"/>
</dbReference>
<evidence type="ECO:0000313" key="2">
    <source>
        <dbReference type="Proteomes" id="UP000283458"/>
    </source>
</evidence>
<proteinExistence type="predicted"/>
<gene>
    <name evidence="1" type="ORF">D3877_17015</name>
</gene>
<name>A0A418VXB1_9PROT</name>
<reference evidence="1 2" key="1">
    <citation type="submission" date="2018-09" db="EMBL/GenBank/DDBJ databases">
        <authorList>
            <person name="Zhu H."/>
        </authorList>
    </citation>
    <scope>NUCLEOTIDE SEQUENCE [LARGE SCALE GENOMIC DNA]</scope>
    <source>
        <strain evidence="1 2">K2W22B-5</strain>
    </source>
</reference>
<sequence length="59" mass="6617">MPACRDAVQRCYTGLCQCGQPERHALEAAVTVYRYHHPESTQAQAETIVSHWVAGPVRH</sequence>
<keyword evidence="2" id="KW-1185">Reference proteome</keyword>
<dbReference type="OrthoDB" id="7359277at2"/>
<comment type="caution">
    <text evidence="1">The sequence shown here is derived from an EMBL/GenBank/DDBJ whole genome shotgun (WGS) entry which is preliminary data.</text>
</comment>